<evidence type="ECO:0008006" key="3">
    <source>
        <dbReference type="Google" id="ProtNLM"/>
    </source>
</evidence>
<keyword evidence="2" id="KW-1185">Reference proteome</keyword>
<evidence type="ECO:0000313" key="2">
    <source>
        <dbReference type="Proteomes" id="UP000565521"/>
    </source>
</evidence>
<dbReference type="RefSeq" id="WP_176907941.1">
    <property type="nucleotide sequence ID" value="NZ_JABKAU010000010.1"/>
</dbReference>
<reference evidence="1 2" key="1">
    <citation type="submission" date="2020-05" db="EMBL/GenBank/DDBJ databases">
        <title>Hymenobacter terrestris sp. nov. and Hymenobacter lapidiphilus sp. nov., isolated from regoliths in Antarctica.</title>
        <authorList>
            <person name="Sedlacek I."/>
            <person name="Pantucek R."/>
            <person name="Zeman M."/>
            <person name="Holochova P."/>
            <person name="Kralova S."/>
            <person name="Stankova E."/>
            <person name="Sedo O."/>
            <person name="Micenkova L."/>
            <person name="Svec P."/>
            <person name="Gupta V."/>
            <person name="Sood U."/>
            <person name="Korpole U.S."/>
            <person name="Lal R."/>
        </authorList>
    </citation>
    <scope>NUCLEOTIDE SEQUENCE [LARGE SCALE GENOMIC DNA]</scope>
    <source>
        <strain evidence="1 2">P5342</strain>
    </source>
</reference>
<proteinExistence type="predicted"/>
<protein>
    <recommendedName>
        <fullName evidence="3">Fibronectin type III domain-containing protein</fullName>
    </recommendedName>
</protein>
<dbReference type="EMBL" id="JABKAU010000010">
    <property type="protein sequence ID" value="NVO31026.1"/>
    <property type="molecule type" value="Genomic_DNA"/>
</dbReference>
<evidence type="ECO:0000313" key="1">
    <source>
        <dbReference type="EMBL" id="NVO31026.1"/>
    </source>
</evidence>
<gene>
    <name evidence="1" type="ORF">HW554_07385</name>
</gene>
<dbReference type="AlphaFoldDB" id="A0A7Y7PNE7"/>
<comment type="caution">
    <text evidence="1">The sequence shown here is derived from an EMBL/GenBank/DDBJ whole genome shotgun (WGS) entry which is preliminary data.</text>
</comment>
<accession>A0A7Y7PNE7</accession>
<organism evidence="1 2">
    <name type="scientific">Hymenobacter lapidiphilus</name>
    <dbReference type="NCBI Taxonomy" id="2608003"/>
    <lineage>
        <taxon>Bacteria</taxon>
        <taxon>Pseudomonadati</taxon>
        <taxon>Bacteroidota</taxon>
        <taxon>Cytophagia</taxon>
        <taxon>Cytophagales</taxon>
        <taxon>Hymenobacteraceae</taxon>
        <taxon>Hymenobacter</taxon>
    </lineage>
</organism>
<dbReference type="Proteomes" id="UP000565521">
    <property type="component" value="Unassembled WGS sequence"/>
</dbReference>
<sequence length="132" mass="14064">MKRLPALLGLLLLLSGLASGSGLLLFRTQALPGGVQLEWAAANAPGVIRYGIDRQDGPADDFDHLTSLTAGSQSRYSYFDRHTRPVAADGSAVTYRLTVHTAAGAQAYLSSPPPAASAPLDSCWHLIKQMFR</sequence>
<name>A0A7Y7PNE7_9BACT</name>